<gene>
    <name evidence="1" type="ORF">PGLA1383_LOCUS24502</name>
</gene>
<organism evidence="1 2">
    <name type="scientific">Polarella glacialis</name>
    <name type="common">Dinoflagellate</name>
    <dbReference type="NCBI Taxonomy" id="89957"/>
    <lineage>
        <taxon>Eukaryota</taxon>
        <taxon>Sar</taxon>
        <taxon>Alveolata</taxon>
        <taxon>Dinophyceae</taxon>
        <taxon>Suessiales</taxon>
        <taxon>Suessiaceae</taxon>
        <taxon>Polarella</taxon>
    </lineage>
</organism>
<dbReference type="SUPFAM" id="SSF50630">
    <property type="entry name" value="Acid proteases"/>
    <property type="match status" value="1"/>
</dbReference>
<dbReference type="EMBL" id="CAJNNV010019399">
    <property type="protein sequence ID" value="CAE8606520.1"/>
    <property type="molecule type" value="Genomic_DNA"/>
</dbReference>
<sequence>LGASGGWTFEATAAVQGLPPQPARVTIETGTSFLLVPAHLYLRVVNTLLPGGLFEKLCGIDKEAGNVVICDCEARRGLVSEVTFDFEGEDGMRHGLAFKAEDLFEEVPAVKSHWMASQGGLCVLQVQQRPNSAVLDSPFGVLGQPFMGAGARAHPGPFPGSVLETPHGGLPGMMIPMGLRDGPVM</sequence>
<dbReference type="Proteomes" id="UP000654075">
    <property type="component" value="Unassembled WGS sequence"/>
</dbReference>
<dbReference type="InterPro" id="IPR021109">
    <property type="entry name" value="Peptidase_aspartic_dom_sf"/>
</dbReference>
<evidence type="ECO:0000313" key="2">
    <source>
        <dbReference type="Proteomes" id="UP000654075"/>
    </source>
</evidence>
<comment type="caution">
    <text evidence="1">The sequence shown here is derived from an EMBL/GenBank/DDBJ whole genome shotgun (WGS) entry which is preliminary data.</text>
</comment>
<feature type="non-terminal residue" evidence="1">
    <location>
        <position position="1"/>
    </location>
</feature>
<feature type="non-terminal residue" evidence="1">
    <location>
        <position position="185"/>
    </location>
</feature>
<dbReference type="AlphaFoldDB" id="A0A813F4U4"/>
<evidence type="ECO:0000313" key="1">
    <source>
        <dbReference type="EMBL" id="CAE8606520.1"/>
    </source>
</evidence>
<keyword evidence="2" id="KW-1185">Reference proteome</keyword>
<proteinExistence type="predicted"/>
<name>A0A813F4U4_POLGL</name>
<protein>
    <submittedName>
        <fullName evidence="1">Uncharacterized protein</fullName>
    </submittedName>
</protein>
<accession>A0A813F4U4</accession>
<dbReference type="Gene3D" id="2.40.70.10">
    <property type="entry name" value="Acid Proteases"/>
    <property type="match status" value="1"/>
</dbReference>
<reference evidence="1" key="1">
    <citation type="submission" date="2021-02" db="EMBL/GenBank/DDBJ databases">
        <authorList>
            <person name="Dougan E. K."/>
            <person name="Rhodes N."/>
            <person name="Thang M."/>
            <person name="Chan C."/>
        </authorList>
    </citation>
    <scope>NUCLEOTIDE SEQUENCE</scope>
</reference>